<keyword evidence="2" id="KW-1185">Reference proteome</keyword>
<accession>S8D506</accession>
<dbReference type="EMBL" id="AUSU01009838">
    <property type="protein sequence ID" value="EPS57788.1"/>
    <property type="molecule type" value="Genomic_DNA"/>
</dbReference>
<name>S8D506_9LAMI</name>
<organism evidence="1 2">
    <name type="scientific">Genlisea aurea</name>
    <dbReference type="NCBI Taxonomy" id="192259"/>
    <lineage>
        <taxon>Eukaryota</taxon>
        <taxon>Viridiplantae</taxon>
        <taxon>Streptophyta</taxon>
        <taxon>Embryophyta</taxon>
        <taxon>Tracheophyta</taxon>
        <taxon>Spermatophyta</taxon>
        <taxon>Magnoliopsida</taxon>
        <taxon>eudicotyledons</taxon>
        <taxon>Gunneridae</taxon>
        <taxon>Pentapetalae</taxon>
        <taxon>asterids</taxon>
        <taxon>lamiids</taxon>
        <taxon>Lamiales</taxon>
        <taxon>Lentibulariaceae</taxon>
        <taxon>Genlisea</taxon>
    </lineage>
</organism>
<reference evidence="1 2" key="1">
    <citation type="journal article" date="2013" name="BMC Genomics">
        <title>The miniature genome of a carnivorous plant Genlisea aurea contains a low number of genes and short non-coding sequences.</title>
        <authorList>
            <person name="Leushkin E.V."/>
            <person name="Sutormin R.A."/>
            <person name="Nabieva E.R."/>
            <person name="Penin A.A."/>
            <person name="Kondrashov A.S."/>
            <person name="Logacheva M.D."/>
        </authorList>
    </citation>
    <scope>NUCLEOTIDE SEQUENCE [LARGE SCALE GENOMIC DNA]</scope>
</reference>
<dbReference type="Proteomes" id="UP000015453">
    <property type="component" value="Unassembled WGS sequence"/>
</dbReference>
<proteinExistence type="predicted"/>
<evidence type="ECO:0000313" key="2">
    <source>
        <dbReference type="Proteomes" id="UP000015453"/>
    </source>
</evidence>
<sequence>MAGKWIFEVLGWESFKACVGFAIKHFTASLRSQSMQPEDRLNFYVLTRLLVEVL</sequence>
<protein>
    <submittedName>
        <fullName evidence="1">Uncharacterized protein</fullName>
    </submittedName>
</protein>
<gene>
    <name evidence="1" type="ORF">M569_17029</name>
</gene>
<evidence type="ECO:0000313" key="1">
    <source>
        <dbReference type="EMBL" id="EPS57788.1"/>
    </source>
</evidence>
<dbReference type="AlphaFoldDB" id="S8D506"/>
<comment type="caution">
    <text evidence="1">The sequence shown here is derived from an EMBL/GenBank/DDBJ whole genome shotgun (WGS) entry which is preliminary data.</text>
</comment>